<gene>
    <name evidence="1" type="ORF">C0J27_05185</name>
</gene>
<dbReference type="AlphaFoldDB" id="A0A345ZCS9"/>
<dbReference type="Proteomes" id="UP000254834">
    <property type="component" value="Chromosome"/>
</dbReference>
<organism evidence="1 2">
    <name type="scientific">Candidatus Chromulinivorax destructor</name>
    <dbReference type="NCBI Taxonomy" id="2066483"/>
    <lineage>
        <taxon>Bacteria</taxon>
        <taxon>Candidatus Babelota</taxon>
        <taxon>Candidatus Babeliae</taxon>
        <taxon>Candidatus Babeliales</taxon>
        <taxon>Candidatus Chromulinivoraceae</taxon>
        <taxon>Candidatus Chromulinivorax</taxon>
    </lineage>
</organism>
<sequence length="515" mass="60085">MDNIPVTFLGAIVGYLSDQTGTPTFYNAKDLPFIIENVDNLASVNKALHEAVYGDVVTDALLLSLSHRFKMHPIDIAIQFKTKRTQAWFQKNLEKSDDFHMFLVVQNIFKICEQISHQTVYYKIDTKYSMDQDSRFAEEDQDSIFYKPISNTEQGLILDVGGKNRDEFILYTPWGQVRLFEKKSKSLDAHSVNLEAIAMQQALFEQITVSFDSIGDLLYKINGVQNQQLPDPTMASSKKYRSWNARKAIWQVMDNKFHERIPEVSLPQNKYEIKNVPVIYPTPYEEHPLISATSIHELIEKYAQLAVRIIALPNYEHEDEDDDYACKVLPCSNYEDTCIVRDVTDMTNKLVPEKQQISFLTLGDDPDYNCHYVIAGQPVNNGLRLTTWYKNSLEEDNEVYAMWSLEFLQTHYQEVVDTFKAHWKKVNVIDYQKLDRFESEEAWWLLARPRFMDRDEYQFNSSLLRKLGLSKEQIYCTYSLDKAHSDTIFFWVKKDAMNDVQNILGLEISEENKKF</sequence>
<proteinExistence type="predicted"/>
<evidence type="ECO:0000313" key="2">
    <source>
        <dbReference type="Proteomes" id="UP000254834"/>
    </source>
</evidence>
<dbReference type="EMBL" id="CP025544">
    <property type="protein sequence ID" value="AXK61096.1"/>
    <property type="molecule type" value="Genomic_DNA"/>
</dbReference>
<dbReference type="KEGG" id="cdes:C0J27_05185"/>
<name>A0A345ZCS9_9BACT</name>
<reference evidence="1 2" key="1">
    <citation type="submission" date="2017-12" db="EMBL/GenBank/DDBJ databases">
        <title>Chromulinavorax destructans is a abundant pathogen of dominant heterotrophic picoflagllates.</title>
        <authorList>
            <person name="Deeg C.M."/>
            <person name="Zimmer M."/>
            <person name="Suttle C.A."/>
        </authorList>
    </citation>
    <scope>NUCLEOTIDE SEQUENCE [LARGE SCALE GENOMIC DNA]</scope>
    <source>
        <strain evidence="1 2">SeV1</strain>
    </source>
</reference>
<protein>
    <submittedName>
        <fullName evidence="1">Uncharacterized protein</fullName>
    </submittedName>
</protein>
<evidence type="ECO:0000313" key="1">
    <source>
        <dbReference type="EMBL" id="AXK61096.1"/>
    </source>
</evidence>
<accession>A0A345ZCS9</accession>
<keyword evidence="2" id="KW-1185">Reference proteome</keyword>